<dbReference type="GO" id="GO:0016491">
    <property type="term" value="F:oxidoreductase activity"/>
    <property type="evidence" value="ECO:0007669"/>
    <property type="project" value="UniProtKB-KW"/>
</dbReference>
<comment type="similarity">
    <text evidence="1">Belongs to the short-chain dehydrogenases/reductases (SDR) family.</text>
</comment>
<keyword evidence="2 3" id="KW-0560">Oxidoreductase</keyword>
<evidence type="ECO:0000313" key="3">
    <source>
        <dbReference type="EMBL" id="CAZ94349.1"/>
    </source>
</evidence>
<protein>
    <submittedName>
        <fullName evidence="3">Short-chain dehydrogenase/reductase</fullName>
        <ecNumber evidence="3">1.-.-.-</ecNumber>
    </submittedName>
</protein>
<accession>G0L960</accession>
<dbReference type="EMBL" id="FP476056">
    <property type="protein sequence ID" value="CAZ94349.1"/>
    <property type="molecule type" value="Genomic_DNA"/>
</dbReference>
<dbReference type="Gene3D" id="3.40.50.720">
    <property type="entry name" value="NAD(P)-binding Rossmann-like Domain"/>
    <property type="match status" value="1"/>
</dbReference>
<dbReference type="PANTHER" id="PTHR43669:SF8">
    <property type="entry name" value="SHORT-CHAIN TYPE DEHYDROGENASE_REDUCTASE-RELATED"/>
    <property type="match status" value="1"/>
</dbReference>
<reference evidence="3 4" key="2">
    <citation type="journal article" date="2012" name="Environ. Microbiol.">
        <title>Characterization of the first alginolytic operons in a marine bacterium: from their emergence in marine Flavobacteriia to their independent transfers to marine Proteobacteria and human gut Bacteroides.</title>
        <authorList>
            <person name="Thomas F."/>
            <person name="Barbeyron T."/>
            <person name="Tonon T."/>
            <person name="Genicot S."/>
            <person name="Czjzek M."/>
            <person name="Michel G."/>
        </authorList>
    </citation>
    <scope>NUCLEOTIDE SEQUENCE [LARGE SCALE GENOMIC DNA]</scope>
    <source>
        <strain evidence="4">DSM 12802 / CCUG 47099 / CIP 106680 / NCIMB 13871 / Dsij</strain>
    </source>
</reference>
<gene>
    <name evidence="3" type="ordered locus">zobellia_276</name>
</gene>
<dbReference type="SUPFAM" id="SSF51735">
    <property type="entry name" value="NAD(P)-binding Rossmann-fold domains"/>
    <property type="match status" value="1"/>
</dbReference>
<dbReference type="STRING" id="63186.ZOBELLIA_276"/>
<dbReference type="InterPro" id="IPR036291">
    <property type="entry name" value="NAD(P)-bd_dom_sf"/>
</dbReference>
<reference evidence="4" key="1">
    <citation type="submission" date="2009-07" db="EMBL/GenBank/DDBJ databases">
        <title>Complete genome sequence of Zobellia galactanivorans Dsij.</title>
        <authorList>
            <consortium name="Genoscope - CEA"/>
        </authorList>
    </citation>
    <scope>NUCLEOTIDE SEQUENCE [LARGE SCALE GENOMIC DNA]</scope>
    <source>
        <strain evidence="4">DSM 12802 / CCUG 47099 / CIP 106680 / NCIMB 13871 / Dsij</strain>
    </source>
</reference>
<dbReference type="Proteomes" id="UP000008898">
    <property type="component" value="Chromosome"/>
</dbReference>
<dbReference type="AlphaFoldDB" id="G0L960"/>
<dbReference type="PANTHER" id="PTHR43669">
    <property type="entry name" value="5-KETO-D-GLUCONATE 5-REDUCTASE"/>
    <property type="match status" value="1"/>
</dbReference>
<dbReference type="PATRIC" id="fig|63186.3.peg.281"/>
<proteinExistence type="inferred from homology"/>
<organism evidence="3 4">
    <name type="scientific">Zobellia galactanivorans (strain DSM 12802 / CCUG 47099 / CIP 106680 / NCIMB 13871 / Dsij)</name>
    <dbReference type="NCBI Taxonomy" id="63186"/>
    <lineage>
        <taxon>Bacteria</taxon>
        <taxon>Pseudomonadati</taxon>
        <taxon>Bacteroidota</taxon>
        <taxon>Flavobacteriia</taxon>
        <taxon>Flavobacteriales</taxon>
        <taxon>Flavobacteriaceae</taxon>
        <taxon>Zobellia</taxon>
    </lineage>
</organism>
<dbReference type="HOGENOM" id="CLU_2276419_0_0_10"/>
<evidence type="ECO:0000313" key="4">
    <source>
        <dbReference type="Proteomes" id="UP000008898"/>
    </source>
</evidence>
<dbReference type="EC" id="1.-.-.-" evidence="3"/>
<evidence type="ECO:0000256" key="2">
    <source>
        <dbReference type="ARBA" id="ARBA00023002"/>
    </source>
</evidence>
<sequence>MTKSRLLAAELGSDKIGVNTVNPDGVIVGSKIWEGDWAEGRAKAYGITEEELPAHYAKRNLLNEIIYPKDIAHGVFACVPILNKTTGNIINVDGGMANAFVR</sequence>
<name>G0L960_ZOBGA</name>
<dbReference type="KEGG" id="zga:ZOBELLIA_276"/>
<keyword evidence="4" id="KW-1185">Reference proteome</keyword>
<evidence type="ECO:0000256" key="1">
    <source>
        <dbReference type="ARBA" id="ARBA00006484"/>
    </source>
</evidence>